<dbReference type="GO" id="GO:0006020">
    <property type="term" value="P:inositol metabolic process"/>
    <property type="evidence" value="ECO:0007669"/>
    <property type="project" value="TreeGrafter"/>
</dbReference>
<feature type="binding site" evidence="5">
    <location>
        <position position="92"/>
    </location>
    <ligand>
        <name>Mg(2+)</name>
        <dbReference type="ChEBI" id="CHEBI:18420"/>
        <label>1</label>
        <note>catalytic</note>
    </ligand>
</feature>
<evidence type="ECO:0000256" key="2">
    <source>
        <dbReference type="ARBA" id="ARBA00022723"/>
    </source>
</evidence>
<evidence type="ECO:0000313" key="6">
    <source>
        <dbReference type="EMBL" id="TFJ94521.1"/>
    </source>
</evidence>
<dbReference type="Pfam" id="PF00459">
    <property type="entry name" value="Inositol_P"/>
    <property type="match status" value="1"/>
</dbReference>
<dbReference type="AlphaFoldDB" id="A0A4Y9AJE5"/>
<dbReference type="Gene3D" id="3.40.190.80">
    <property type="match status" value="1"/>
</dbReference>
<dbReference type="PRINTS" id="PR00377">
    <property type="entry name" value="IMPHPHTASES"/>
</dbReference>
<dbReference type="RefSeq" id="WP_135108166.1">
    <property type="nucleotide sequence ID" value="NZ_SRHY01000001.1"/>
</dbReference>
<comment type="cofactor">
    <cofactor evidence="1 5">
        <name>Mg(2+)</name>
        <dbReference type="ChEBI" id="CHEBI:18420"/>
    </cofactor>
</comment>
<keyword evidence="3" id="KW-0378">Hydrolase</keyword>
<keyword evidence="4 5" id="KW-0460">Magnesium</keyword>
<dbReference type="Proteomes" id="UP000298484">
    <property type="component" value="Unassembled WGS sequence"/>
</dbReference>
<sequence>MNETFREKLYQQAKEWVVEAGTTIREKINDPLTISTKSDRNDLVTTMDKDTEYFFMTNIKRTYPDHFIISEEGYGDELQSLGGTVWIIDPIDGTMNFVHQKRNFAISVGIYQDGIGEIGLIYDVMADELYSAKRGEGAFKNNMALSPLPEQKSLYDSILGLNHFWLCENRLVEEKVIQELVRTVRGSRTFGSAALEFAYVAEGIMDGYMTMGLAPWDIAAGIVIVNETRGRTTDAFGGSLNLLQKSSVLTCNPAIQEQIVNEYMIKGRK</sequence>
<dbReference type="EMBL" id="SRHY01000001">
    <property type="protein sequence ID" value="TFJ94521.1"/>
    <property type="molecule type" value="Genomic_DNA"/>
</dbReference>
<accession>A0A4Y9AJE5</accession>
<gene>
    <name evidence="6" type="ORF">E4U82_00985</name>
</gene>
<dbReference type="PANTHER" id="PTHR20854:SF4">
    <property type="entry name" value="INOSITOL-1-MONOPHOSPHATASE-RELATED"/>
    <property type="match status" value="1"/>
</dbReference>
<evidence type="ECO:0000313" key="7">
    <source>
        <dbReference type="Proteomes" id="UP000298484"/>
    </source>
</evidence>
<dbReference type="GO" id="GO:0008934">
    <property type="term" value="F:inositol monophosphate 1-phosphatase activity"/>
    <property type="evidence" value="ECO:0007669"/>
    <property type="project" value="TreeGrafter"/>
</dbReference>
<evidence type="ECO:0000256" key="4">
    <source>
        <dbReference type="ARBA" id="ARBA00022842"/>
    </source>
</evidence>
<feature type="binding site" evidence="5">
    <location>
        <position position="91"/>
    </location>
    <ligand>
        <name>Mg(2+)</name>
        <dbReference type="ChEBI" id="CHEBI:18420"/>
        <label>1</label>
        <note>catalytic</note>
    </ligand>
</feature>
<comment type="caution">
    <text evidence="6">The sequence shown here is derived from an EMBL/GenBank/DDBJ whole genome shotgun (WGS) entry which is preliminary data.</text>
</comment>
<dbReference type="Gene3D" id="3.30.540.10">
    <property type="entry name" value="Fructose-1,6-Bisphosphatase, subunit A, domain 1"/>
    <property type="match status" value="1"/>
</dbReference>
<keyword evidence="7" id="KW-1185">Reference proteome</keyword>
<feature type="binding site" evidence="5">
    <location>
        <position position="89"/>
    </location>
    <ligand>
        <name>Mg(2+)</name>
        <dbReference type="ChEBI" id="CHEBI:18420"/>
        <label>1</label>
        <note>catalytic</note>
    </ligand>
</feature>
<feature type="binding site" evidence="5">
    <location>
        <position position="71"/>
    </location>
    <ligand>
        <name>Mg(2+)</name>
        <dbReference type="ChEBI" id="CHEBI:18420"/>
        <label>1</label>
        <note>catalytic</note>
    </ligand>
</feature>
<dbReference type="PANTHER" id="PTHR20854">
    <property type="entry name" value="INOSITOL MONOPHOSPHATASE"/>
    <property type="match status" value="1"/>
</dbReference>
<name>A0A4Y9AJE5_9BACI</name>
<feature type="binding site" evidence="5">
    <location>
        <position position="217"/>
    </location>
    <ligand>
        <name>Mg(2+)</name>
        <dbReference type="ChEBI" id="CHEBI:18420"/>
        <label>1</label>
        <note>catalytic</note>
    </ligand>
</feature>
<dbReference type="CDD" id="cd01637">
    <property type="entry name" value="IMPase_like"/>
    <property type="match status" value="1"/>
</dbReference>
<dbReference type="FunFam" id="3.30.540.10:FF:000003">
    <property type="entry name" value="Inositol-1-monophosphatase"/>
    <property type="match status" value="1"/>
</dbReference>
<dbReference type="GO" id="GO:0007165">
    <property type="term" value="P:signal transduction"/>
    <property type="evidence" value="ECO:0007669"/>
    <property type="project" value="TreeGrafter"/>
</dbReference>
<protein>
    <submittedName>
        <fullName evidence="6">Inositol monophosphatase family protein</fullName>
    </submittedName>
</protein>
<proteinExistence type="predicted"/>
<dbReference type="SUPFAM" id="SSF56655">
    <property type="entry name" value="Carbohydrate phosphatase"/>
    <property type="match status" value="1"/>
</dbReference>
<evidence type="ECO:0000256" key="5">
    <source>
        <dbReference type="PIRSR" id="PIRSR600760-2"/>
    </source>
</evidence>
<dbReference type="GO" id="GO:0046872">
    <property type="term" value="F:metal ion binding"/>
    <property type="evidence" value="ECO:0007669"/>
    <property type="project" value="UniProtKB-KW"/>
</dbReference>
<dbReference type="PROSITE" id="PS00629">
    <property type="entry name" value="IMP_1"/>
    <property type="match status" value="1"/>
</dbReference>
<dbReference type="InterPro" id="IPR020583">
    <property type="entry name" value="Inositol_monoP_metal-BS"/>
</dbReference>
<organism evidence="6 7">
    <name type="scientific">Lentibacillus salicampi</name>
    <dbReference type="NCBI Taxonomy" id="175306"/>
    <lineage>
        <taxon>Bacteria</taxon>
        <taxon>Bacillati</taxon>
        <taxon>Bacillota</taxon>
        <taxon>Bacilli</taxon>
        <taxon>Bacillales</taxon>
        <taxon>Bacillaceae</taxon>
        <taxon>Lentibacillus</taxon>
    </lineage>
</organism>
<keyword evidence="2 5" id="KW-0479">Metal-binding</keyword>
<evidence type="ECO:0000256" key="3">
    <source>
        <dbReference type="ARBA" id="ARBA00022801"/>
    </source>
</evidence>
<dbReference type="OrthoDB" id="9772456at2"/>
<dbReference type="InterPro" id="IPR000760">
    <property type="entry name" value="Inositol_monophosphatase-like"/>
</dbReference>
<evidence type="ECO:0000256" key="1">
    <source>
        <dbReference type="ARBA" id="ARBA00001946"/>
    </source>
</evidence>
<reference evidence="6 7" key="1">
    <citation type="submission" date="2019-03" db="EMBL/GenBank/DDBJ databases">
        <title>Genome sequence of Lentibacillus salicampi ATCC BAA-719.</title>
        <authorList>
            <person name="Maclea K.S."/>
            <person name="Simoes Junior M."/>
        </authorList>
    </citation>
    <scope>NUCLEOTIDE SEQUENCE [LARGE SCALE GENOMIC DNA]</scope>
    <source>
        <strain evidence="6 7">ATCC BAA-719</strain>
    </source>
</reference>